<accession>A0ABX2ITK6</accession>
<evidence type="ECO:0000313" key="2">
    <source>
        <dbReference type="Proteomes" id="UP000777935"/>
    </source>
</evidence>
<reference evidence="1 2" key="1">
    <citation type="submission" date="2020-06" db="EMBL/GenBank/DDBJ databases">
        <title>Sulfitobacter algicola sp. nov., isolated from green algae.</title>
        <authorList>
            <person name="Wang C."/>
        </authorList>
    </citation>
    <scope>NUCLEOTIDE SEQUENCE [LARGE SCALE GENOMIC DNA]</scope>
    <source>
        <strain evidence="1 2">1151</strain>
    </source>
</reference>
<organism evidence="1 2">
    <name type="scientific">Parasulfitobacter algicola</name>
    <dbReference type="NCBI Taxonomy" id="2614809"/>
    <lineage>
        <taxon>Bacteria</taxon>
        <taxon>Pseudomonadati</taxon>
        <taxon>Pseudomonadota</taxon>
        <taxon>Alphaproteobacteria</taxon>
        <taxon>Rhodobacterales</taxon>
        <taxon>Roseobacteraceae</taxon>
        <taxon>Parasulfitobacter</taxon>
    </lineage>
</organism>
<dbReference type="RefSeq" id="WP_174136418.1">
    <property type="nucleotide sequence ID" value="NZ_JABUFE010000003.1"/>
</dbReference>
<name>A0ABX2ITK6_9RHOB</name>
<evidence type="ECO:0000313" key="1">
    <source>
        <dbReference type="EMBL" id="NSX54400.1"/>
    </source>
</evidence>
<comment type="caution">
    <text evidence="1">The sequence shown here is derived from an EMBL/GenBank/DDBJ whole genome shotgun (WGS) entry which is preliminary data.</text>
</comment>
<keyword evidence="2" id="KW-1185">Reference proteome</keyword>
<gene>
    <name evidence="1" type="ORF">HRQ87_06255</name>
</gene>
<protein>
    <recommendedName>
        <fullName evidence="3">DUF1127 domain-containing protein</fullName>
    </recommendedName>
</protein>
<dbReference type="EMBL" id="JABUFE010000003">
    <property type="protein sequence ID" value="NSX54400.1"/>
    <property type="molecule type" value="Genomic_DNA"/>
</dbReference>
<dbReference type="Proteomes" id="UP000777935">
    <property type="component" value="Unassembled WGS sequence"/>
</dbReference>
<evidence type="ECO:0008006" key="3">
    <source>
        <dbReference type="Google" id="ProtNLM"/>
    </source>
</evidence>
<sequence length="72" mass="8429">MAYITDTQADRGTHPLRAFWDMMIRAREASLNNQGRVAQIEKLNAKTDAELKEIGINREDITRYVFRDLIYI</sequence>
<proteinExistence type="predicted"/>